<dbReference type="RefSeq" id="WP_277582672.1">
    <property type="nucleotide sequence ID" value="NZ_JAMBPY010000001.1"/>
</dbReference>
<evidence type="ECO:0000256" key="1">
    <source>
        <dbReference type="SAM" id="Phobius"/>
    </source>
</evidence>
<protein>
    <submittedName>
        <fullName evidence="2">Uncharacterized protein</fullName>
    </submittedName>
</protein>
<dbReference type="Proteomes" id="UP001152422">
    <property type="component" value="Unassembled WGS sequence"/>
</dbReference>
<sequence>MKKILSVIIIVLIVILAVLISFIFSQKTADEKIKGLWEYKYNDNPQQKLYLKSDDNGLNVGSIGEKVEVFPLKKGANPNGFHFLLEENDGNYEFYVEKIDKKHITIEPEDKGKHSLQERIFGTKNLSEKAKKEKTIELKKSE</sequence>
<evidence type="ECO:0000313" key="2">
    <source>
        <dbReference type="EMBL" id="MDG0844665.1"/>
    </source>
</evidence>
<evidence type="ECO:0000313" key="3">
    <source>
        <dbReference type="Proteomes" id="UP001152422"/>
    </source>
</evidence>
<proteinExistence type="predicted"/>
<gene>
    <name evidence="2" type="ORF">M4L89_00225</name>
</gene>
<keyword evidence="3" id="KW-1185">Reference proteome</keyword>
<keyword evidence="1" id="KW-0472">Membrane</keyword>
<accession>A0A9X4L0S8</accession>
<feature type="transmembrane region" description="Helical" evidence="1">
    <location>
        <begin position="6"/>
        <end position="24"/>
    </location>
</feature>
<name>A0A9X4L0S8_9STAP</name>
<keyword evidence="1" id="KW-0812">Transmembrane</keyword>
<comment type="caution">
    <text evidence="2">The sequence shown here is derived from an EMBL/GenBank/DDBJ whole genome shotgun (WGS) entry which is preliminary data.</text>
</comment>
<reference evidence="2" key="1">
    <citation type="submission" date="2022-05" db="EMBL/GenBank/DDBJ databases">
        <title>Comparative genomics of Staphylococcus equorum isolates.</title>
        <authorList>
            <person name="Luelf R.H."/>
        </authorList>
    </citation>
    <scope>NUCLEOTIDE SEQUENCE</scope>
    <source>
        <strain evidence="2">TMW 2.2497</strain>
    </source>
</reference>
<keyword evidence="1" id="KW-1133">Transmembrane helix</keyword>
<organism evidence="2 3">
    <name type="scientific">Staphylococcus equorum</name>
    <dbReference type="NCBI Taxonomy" id="246432"/>
    <lineage>
        <taxon>Bacteria</taxon>
        <taxon>Bacillati</taxon>
        <taxon>Bacillota</taxon>
        <taxon>Bacilli</taxon>
        <taxon>Bacillales</taxon>
        <taxon>Staphylococcaceae</taxon>
        <taxon>Staphylococcus</taxon>
    </lineage>
</organism>
<dbReference type="EMBL" id="JAMBQA010000001">
    <property type="protein sequence ID" value="MDG0844665.1"/>
    <property type="molecule type" value="Genomic_DNA"/>
</dbReference>
<dbReference type="AlphaFoldDB" id="A0A9X4L0S8"/>